<evidence type="ECO:0000313" key="2">
    <source>
        <dbReference type="EMBL" id="SDG49111.1"/>
    </source>
</evidence>
<keyword evidence="1" id="KW-0472">Membrane</keyword>
<dbReference type="Proteomes" id="UP000199045">
    <property type="component" value="Unassembled WGS sequence"/>
</dbReference>
<name>A0A1G7UPF3_CHIFI</name>
<dbReference type="AlphaFoldDB" id="A0A1G7UPF3"/>
<feature type="transmembrane region" description="Helical" evidence="1">
    <location>
        <begin position="178"/>
        <end position="196"/>
    </location>
</feature>
<dbReference type="EMBL" id="FNBN01000004">
    <property type="protein sequence ID" value="SDG49111.1"/>
    <property type="molecule type" value="Genomic_DNA"/>
</dbReference>
<feature type="transmembrane region" description="Helical" evidence="1">
    <location>
        <begin position="398"/>
        <end position="421"/>
    </location>
</feature>
<keyword evidence="1" id="KW-0812">Transmembrane</keyword>
<reference evidence="2 3" key="1">
    <citation type="submission" date="2016-10" db="EMBL/GenBank/DDBJ databases">
        <authorList>
            <person name="de Groot N.N."/>
        </authorList>
    </citation>
    <scope>NUCLEOTIDE SEQUENCE [LARGE SCALE GENOMIC DNA]</scope>
    <source>
        <strain evidence="2 3">DSM 527</strain>
    </source>
</reference>
<protein>
    <recommendedName>
        <fullName evidence="4">Dolichyl-phosphate-mannose-protein mannosyltransferase</fullName>
    </recommendedName>
</protein>
<feature type="transmembrane region" description="Helical" evidence="1">
    <location>
        <begin position="154"/>
        <end position="171"/>
    </location>
</feature>
<organism evidence="2 3">
    <name type="scientific">Chitinophaga filiformis</name>
    <name type="common">Myxococcus filiformis</name>
    <name type="synonym">Flexibacter filiformis</name>
    <dbReference type="NCBI Taxonomy" id="104663"/>
    <lineage>
        <taxon>Bacteria</taxon>
        <taxon>Pseudomonadati</taxon>
        <taxon>Bacteroidota</taxon>
        <taxon>Chitinophagia</taxon>
        <taxon>Chitinophagales</taxon>
        <taxon>Chitinophagaceae</taxon>
        <taxon>Chitinophaga</taxon>
    </lineage>
</organism>
<feature type="transmembrane region" description="Helical" evidence="1">
    <location>
        <begin position="202"/>
        <end position="217"/>
    </location>
</feature>
<feature type="transmembrane region" description="Helical" evidence="1">
    <location>
        <begin position="105"/>
        <end position="123"/>
    </location>
</feature>
<keyword evidence="1" id="KW-1133">Transmembrane helix</keyword>
<dbReference type="OrthoDB" id="636847at2"/>
<dbReference type="RefSeq" id="WP_143011528.1">
    <property type="nucleotide sequence ID" value="NZ_FNBN01000004.1"/>
</dbReference>
<accession>A0A1G7UPF3</accession>
<dbReference type="STRING" id="104663.SAMN04488121_104450"/>
<gene>
    <name evidence="2" type="ORF">SAMN04488121_104450</name>
</gene>
<feature type="transmembrane region" description="Helical" evidence="1">
    <location>
        <begin position="12"/>
        <end position="34"/>
    </location>
</feature>
<feature type="transmembrane region" description="Helical" evidence="1">
    <location>
        <begin position="433"/>
        <end position="455"/>
    </location>
</feature>
<feature type="transmembrane region" description="Helical" evidence="1">
    <location>
        <begin position="80"/>
        <end position="99"/>
    </location>
</feature>
<evidence type="ECO:0000256" key="1">
    <source>
        <dbReference type="SAM" id="Phobius"/>
    </source>
</evidence>
<proteinExistence type="predicted"/>
<sequence>MPLKIPFRRHPDYILGYICIVVTLIQFAILKYWYPWPSFCMDSYNYLDSAAQSLNVNVWPIGYAKLISFVGLFTHSDTALIFVQYFFYVGSALYFFYTILPLVSFAKWIKYVLFIILFLNPAMPLISNNILSDSFFIGLSLLWIAQLIRLYNGAQSLLLLFTHSLVLLMTFSVRYQAMFYPLISIIIIVLCTMPVWKKWAGIAMIVVLISGFVIFTVNETGKDYTVKQFSSFAGWQMASNALLAYSYVTDRKKVPIPDKFKPLHTEVNHYMDSLHQQSSYLKRRYFTTSAFFLWDIGSPLQTYSFKIRNSRTQAKRMAAVGPLYNQYGLFLIQQYPWQFASRYVLKNMRQYFFPPAENFVEYNSGKHTVRTVAQKWFQYDSRTIDKRYDITGIKLFTFYFPLFIVLTAILFTLGCIGYFAFGWKRLASPQFTRALKIAILFWIFHFAFSVLASPIVLRYQLFNLILGLSFALPLTALFLAKNERPTS</sequence>
<evidence type="ECO:0000313" key="3">
    <source>
        <dbReference type="Proteomes" id="UP000199045"/>
    </source>
</evidence>
<evidence type="ECO:0008006" key="4">
    <source>
        <dbReference type="Google" id="ProtNLM"/>
    </source>
</evidence>
<feature type="transmembrane region" description="Helical" evidence="1">
    <location>
        <begin position="461"/>
        <end position="480"/>
    </location>
</feature>